<accession>A0A1M6WIP1</accession>
<proteinExistence type="predicted"/>
<organism evidence="1 2">
    <name type="scientific">Chitinophaga jiangningensis</name>
    <dbReference type="NCBI Taxonomy" id="1419482"/>
    <lineage>
        <taxon>Bacteria</taxon>
        <taxon>Pseudomonadati</taxon>
        <taxon>Bacteroidota</taxon>
        <taxon>Chitinophagia</taxon>
        <taxon>Chitinophagales</taxon>
        <taxon>Chitinophagaceae</taxon>
        <taxon>Chitinophaga</taxon>
    </lineage>
</organism>
<keyword evidence="2" id="KW-1185">Reference proteome</keyword>
<sequence>MALEITNLKRAFKFKKDGEMVNLPDPNVDFTAAEVLQFYSMQHPVLTTATIAGPSIEEDKAVYEFKTTVGTKG</sequence>
<dbReference type="Pfam" id="PF14454">
    <property type="entry name" value="Prok_Ub"/>
    <property type="match status" value="1"/>
</dbReference>
<dbReference type="InterPro" id="IPR022289">
    <property type="entry name" value="PRTRC_protein-C"/>
</dbReference>
<protein>
    <submittedName>
        <fullName evidence="1">PRTRC system protein C</fullName>
    </submittedName>
</protein>
<reference evidence="1 2" key="1">
    <citation type="submission" date="2016-11" db="EMBL/GenBank/DDBJ databases">
        <authorList>
            <person name="Jaros S."/>
            <person name="Januszkiewicz K."/>
            <person name="Wedrychowicz H."/>
        </authorList>
    </citation>
    <scope>NUCLEOTIDE SEQUENCE [LARGE SCALE GENOMIC DNA]</scope>
    <source>
        <strain evidence="1 2">DSM 27406</strain>
    </source>
</reference>
<evidence type="ECO:0000313" key="2">
    <source>
        <dbReference type="Proteomes" id="UP000184420"/>
    </source>
</evidence>
<dbReference type="EMBL" id="FRBL01000001">
    <property type="protein sequence ID" value="SHK93541.1"/>
    <property type="molecule type" value="Genomic_DNA"/>
</dbReference>
<dbReference type="RefSeq" id="WP_073077944.1">
    <property type="nucleotide sequence ID" value="NZ_FRBL01000001.1"/>
</dbReference>
<dbReference type="NCBIfam" id="TIGR03738">
    <property type="entry name" value="PRTRC_C"/>
    <property type="match status" value="1"/>
</dbReference>
<dbReference type="AlphaFoldDB" id="A0A1M6WIP1"/>
<evidence type="ECO:0000313" key="1">
    <source>
        <dbReference type="EMBL" id="SHK93541.1"/>
    </source>
</evidence>
<name>A0A1M6WIP1_9BACT</name>
<dbReference type="Proteomes" id="UP000184420">
    <property type="component" value="Unassembled WGS sequence"/>
</dbReference>
<gene>
    <name evidence="1" type="ORF">SAMN05444266_101641</name>
</gene>
<dbReference type="InterPro" id="IPR032866">
    <property type="entry name" value="Prok_Ub"/>
</dbReference>
<dbReference type="OrthoDB" id="6912309at2"/>
<dbReference type="STRING" id="1419482.SAMN05444266_101641"/>